<dbReference type="AlphaFoldDB" id="A0A8E2JFV0"/>
<dbReference type="InterPro" id="IPR002347">
    <property type="entry name" value="SDR_fam"/>
</dbReference>
<dbReference type="Proteomes" id="UP000250266">
    <property type="component" value="Unassembled WGS sequence"/>
</dbReference>
<feature type="coiled-coil region" evidence="3">
    <location>
        <begin position="82"/>
        <end position="115"/>
    </location>
</feature>
<dbReference type="Gene3D" id="3.40.50.720">
    <property type="entry name" value="NAD(P)-binding Rossmann-like Domain"/>
    <property type="match status" value="1"/>
</dbReference>
<protein>
    <submittedName>
        <fullName evidence="4">Short-chain dehydrogenase</fullName>
    </submittedName>
</protein>
<evidence type="ECO:0000256" key="2">
    <source>
        <dbReference type="ARBA" id="ARBA00023002"/>
    </source>
</evidence>
<sequence>MHNFGYETTAAEVADAFSNQIKGKTILITGPTPGGIGYTTAHTIASHNPHCLILAGRSLSTLSATKSSILSSLPQGTNPPPIKLLVLDLANLEQVREAAEEVNAYEEKVDVLINNAGVTGLGWGTGEAAGGKGVEKHFLINHLGPFLFTNLLLPRMVDERGEKAERARVVMVASRGYRFGGVRFDDWNFENGRAYVPVQAYAQSKSANILCALSLAEKLKGKGLLAYSLHPGSIWTNISRHTKTEDLRLPGWTDQNRNLTDNGNVKWKTLEQGAATQVLAAFDPNIEGEFLKPRLHLLANGDYLEDCAVRMDELKSIAPRLLDKGDAERLWKLSEELVGQEFDY</sequence>
<proteinExistence type="inferred from homology"/>
<accession>A0A8E2JFV0</accession>
<dbReference type="PRINTS" id="PR00081">
    <property type="entry name" value="GDHRDH"/>
</dbReference>
<organism evidence="4 5">
    <name type="scientific">Lepidopterella palustris CBS 459.81</name>
    <dbReference type="NCBI Taxonomy" id="1314670"/>
    <lineage>
        <taxon>Eukaryota</taxon>
        <taxon>Fungi</taxon>
        <taxon>Dikarya</taxon>
        <taxon>Ascomycota</taxon>
        <taxon>Pezizomycotina</taxon>
        <taxon>Dothideomycetes</taxon>
        <taxon>Pleosporomycetidae</taxon>
        <taxon>Mytilinidiales</taxon>
        <taxon>Argynnaceae</taxon>
        <taxon>Lepidopterella</taxon>
    </lineage>
</organism>
<dbReference type="InterPro" id="IPR036291">
    <property type="entry name" value="NAD(P)-bd_dom_sf"/>
</dbReference>
<evidence type="ECO:0000256" key="3">
    <source>
        <dbReference type="SAM" id="Coils"/>
    </source>
</evidence>
<dbReference type="PANTHER" id="PTHR24320:SF283">
    <property type="entry name" value="RETINOL DEHYDROGENASE 11"/>
    <property type="match status" value="1"/>
</dbReference>
<name>A0A8E2JFV0_9PEZI</name>
<reference evidence="4 5" key="1">
    <citation type="journal article" date="2016" name="Nat. Commun.">
        <title>Ectomycorrhizal ecology is imprinted in the genome of the dominant symbiotic fungus Cenococcum geophilum.</title>
        <authorList>
            <consortium name="DOE Joint Genome Institute"/>
            <person name="Peter M."/>
            <person name="Kohler A."/>
            <person name="Ohm R.A."/>
            <person name="Kuo A."/>
            <person name="Krutzmann J."/>
            <person name="Morin E."/>
            <person name="Arend M."/>
            <person name="Barry K.W."/>
            <person name="Binder M."/>
            <person name="Choi C."/>
            <person name="Clum A."/>
            <person name="Copeland A."/>
            <person name="Grisel N."/>
            <person name="Haridas S."/>
            <person name="Kipfer T."/>
            <person name="LaButti K."/>
            <person name="Lindquist E."/>
            <person name="Lipzen A."/>
            <person name="Maire R."/>
            <person name="Meier B."/>
            <person name="Mihaltcheva S."/>
            <person name="Molinier V."/>
            <person name="Murat C."/>
            <person name="Poggeler S."/>
            <person name="Quandt C.A."/>
            <person name="Sperisen C."/>
            <person name="Tritt A."/>
            <person name="Tisserant E."/>
            <person name="Crous P.W."/>
            <person name="Henrissat B."/>
            <person name="Nehls U."/>
            <person name="Egli S."/>
            <person name="Spatafora J.W."/>
            <person name="Grigoriev I.V."/>
            <person name="Martin F.M."/>
        </authorList>
    </citation>
    <scope>NUCLEOTIDE SEQUENCE [LARGE SCALE GENOMIC DNA]</scope>
    <source>
        <strain evidence="4 5">CBS 459.81</strain>
    </source>
</reference>
<keyword evidence="2" id="KW-0560">Oxidoreductase</keyword>
<dbReference type="OrthoDB" id="191139at2759"/>
<evidence type="ECO:0000256" key="1">
    <source>
        <dbReference type="ARBA" id="ARBA00006484"/>
    </source>
</evidence>
<dbReference type="SUPFAM" id="SSF51735">
    <property type="entry name" value="NAD(P)-binding Rossmann-fold domains"/>
    <property type="match status" value="1"/>
</dbReference>
<evidence type="ECO:0000313" key="4">
    <source>
        <dbReference type="EMBL" id="OCK80419.1"/>
    </source>
</evidence>
<gene>
    <name evidence="4" type="ORF">K432DRAFT_353031</name>
</gene>
<comment type="similarity">
    <text evidence="1">Belongs to the short-chain dehydrogenases/reductases (SDR) family.</text>
</comment>
<evidence type="ECO:0000313" key="5">
    <source>
        <dbReference type="Proteomes" id="UP000250266"/>
    </source>
</evidence>
<keyword evidence="3" id="KW-0175">Coiled coil</keyword>
<keyword evidence="5" id="KW-1185">Reference proteome</keyword>
<dbReference type="Pfam" id="PF00106">
    <property type="entry name" value="adh_short"/>
    <property type="match status" value="1"/>
</dbReference>
<dbReference type="GO" id="GO:0016491">
    <property type="term" value="F:oxidoreductase activity"/>
    <property type="evidence" value="ECO:0007669"/>
    <property type="project" value="UniProtKB-KW"/>
</dbReference>
<dbReference type="EMBL" id="KV744960">
    <property type="protein sequence ID" value="OCK80419.1"/>
    <property type="molecule type" value="Genomic_DNA"/>
</dbReference>
<dbReference type="PANTHER" id="PTHR24320">
    <property type="entry name" value="RETINOL DEHYDROGENASE"/>
    <property type="match status" value="1"/>
</dbReference>